<dbReference type="PANTHER" id="PTHR39606:SF1">
    <property type="entry name" value="CELL SURFACE PROTEIN"/>
    <property type="match status" value="1"/>
</dbReference>
<dbReference type="GeneID" id="81438264"/>
<feature type="region of interest" description="Disordered" evidence="1">
    <location>
        <begin position="1"/>
        <end position="97"/>
    </location>
</feature>
<evidence type="ECO:0000256" key="1">
    <source>
        <dbReference type="SAM" id="MobiDB-lite"/>
    </source>
</evidence>
<dbReference type="Proteomes" id="UP001147782">
    <property type="component" value="Unassembled WGS sequence"/>
</dbReference>
<comment type="caution">
    <text evidence="2">The sequence shown here is derived from an EMBL/GenBank/DDBJ whole genome shotgun (WGS) entry which is preliminary data.</text>
</comment>
<evidence type="ECO:0000313" key="2">
    <source>
        <dbReference type="EMBL" id="KAJ5370064.1"/>
    </source>
</evidence>
<feature type="compositionally biased region" description="Polar residues" evidence="1">
    <location>
        <begin position="1"/>
        <end position="15"/>
    </location>
</feature>
<dbReference type="EMBL" id="JAPZBS010000005">
    <property type="protein sequence ID" value="KAJ5370064.1"/>
    <property type="molecule type" value="Genomic_DNA"/>
</dbReference>
<gene>
    <name evidence="2" type="ORF">N7496_006156</name>
</gene>
<dbReference type="RefSeq" id="XP_056554498.1">
    <property type="nucleotide sequence ID" value="XM_056699085.1"/>
</dbReference>
<organism evidence="2 3">
    <name type="scientific">Penicillium cataractarum</name>
    <dbReference type="NCBI Taxonomy" id="2100454"/>
    <lineage>
        <taxon>Eukaryota</taxon>
        <taxon>Fungi</taxon>
        <taxon>Dikarya</taxon>
        <taxon>Ascomycota</taxon>
        <taxon>Pezizomycotina</taxon>
        <taxon>Eurotiomycetes</taxon>
        <taxon>Eurotiomycetidae</taxon>
        <taxon>Eurotiales</taxon>
        <taxon>Aspergillaceae</taxon>
        <taxon>Penicillium</taxon>
    </lineage>
</organism>
<feature type="compositionally biased region" description="Basic and acidic residues" evidence="1">
    <location>
        <begin position="23"/>
        <end position="39"/>
    </location>
</feature>
<protein>
    <submittedName>
        <fullName evidence="2">Uncharacterized protein</fullName>
    </submittedName>
</protein>
<keyword evidence="3" id="KW-1185">Reference proteome</keyword>
<dbReference type="AlphaFoldDB" id="A0A9W9S2X4"/>
<reference evidence="2" key="1">
    <citation type="submission" date="2022-11" db="EMBL/GenBank/DDBJ databases">
        <authorList>
            <person name="Petersen C."/>
        </authorList>
    </citation>
    <scope>NUCLEOTIDE SEQUENCE</scope>
    <source>
        <strain evidence="2">IBT 29864</strain>
    </source>
</reference>
<sequence length="97" mass="9985">MSTKSTNNAPHSSKLANKLHPRVNSDTHKDISIKSELGDARNYGKGGPAGNAGPRSSSNIANKLDPRVASGQDDRAPHEAVAGSSYANSKAGYSAAP</sequence>
<reference evidence="2" key="2">
    <citation type="journal article" date="2023" name="IMA Fungus">
        <title>Comparative genomic study of the Penicillium genus elucidates a diverse pangenome and 15 lateral gene transfer events.</title>
        <authorList>
            <person name="Petersen C."/>
            <person name="Sorensen T."/>
            <person name="Nielsen M.R."/>
            <person name="Sondergaard T.E."/>
            <person name="Sorensen J.L."/>
            <person name="Fitzpatrick D.A."/>
            <person name="Frisvad J.C."/>
            <person name="Nielsen K.L."/>
        </authorList>
    </citation>
    <scope>NUCLEOTIDE SEQUENCE</scope>
    <source>
        <strain evidence="2">IBT 29864</strain>
    </source>
</reference>
<name>A0A9W9S2X4_9EURO</name>
<dbReference type="OrthoDB" id="2590867at2759"/>
<dbReference type="PANTHER" id="PTHR39606">
    <property type="entry name" value="SURFACE PROTEIN, PUTATIVE-RELATED"/>
    <property type="match status" value="1"/>
</dbReference>
<accession>A0A9W9S2X4</accession>
<evidence type="ECO:0000313" key="3">
    <source>
        <dbReference type="Proteomes" id="UP001147782"/>
    </source>
</evidence>
<proteinExistence type="predicted"/>